<name>A0ABQ4UPW2_9HYPH</name>
<comment type="caution">
    <text evidence="1">The sequence shown here is derived from an EMBL/GenBank/DDBJ whole genome shotgun (WGS) entry which is preliminary data.</text>
</comment>
<protein>
    <submittedName>
        <fullName evidence="1">Uncharacterized protein</fullName>
    </submittedName>
</protein>
<evidence type="ECO:0000313" key="1">
    <source>
        <dbReference type="EMBL" id="GJE68481.1"/>
    </source>
</evidence>
<keyword evidence="2" id="KW-1185">Reference proteome</keyword>
<dbReference type="Proteomes" id="UP001055039">
    <property type="component" value="Unassembled WGS sequence"/>
</dbReference>
<reference evidence="1" key="1">
    <citation type="journal article" date="2021" name="Front. Microbiol.">
        <title>Comprehensive Comparative Genomics and Phenotyping of Methylobacterium Species.</title>
        <authorList>
            <person name="Alessa O."/>
            <person name="Ogura Y."/>
            <person name="Fujitani Y."/>
            <person name="Takami H."/>
            <person name="Hayashi T."/>
            <person name="Sahin N."/>
            <person name="Tani A."/>
        </authorList>
    </citation>
    <scope>NUCLEOTIDE SEQUENCE</scope>
    <source>
        <strain evidence="1">NBRC 15686</strain>
    </source>
</reference>
<organism evidence="1 2">
    <name type="scientific">Methylorubrum aminovorans</name>
    <dbReference type="NCBI Taxonomy" id="269069"/>
    <lineage>
        <taxon>Bacteria</taxon>
        <taxon>Pseudomonadati</taxon>
        <taxon>Pseudomonadota</taxon>
        <taxon>Alphaproteobacteria</taxon>
        <taxon>Hyphomicrobiales</taxon>
        <taxon>Methylobacteriaceae</taxon>
        <taxon>Methylorubrum</taxon>
    </lineage>
</organism>
<sequence>MNFWCGFTEPGLHTTWPRSTSSRFVPRSSTPTLSPAWPWSSSLRNISTPVTVVVVVGRMPTISTVSPTLTMPRSTRPVTTVPRPEIENTSSIGIRNGMSIGRSGCGM</sequence>
<reference evidence="1" key="2">
    <citation type="submission" date="2021-08" db="EMBL/GenBank/DDBJ databases">
        <authorList>
            <person name="Tani A."/>
            <person name="Ola A."/>
            <person name="Ogura Y."/>
            <person name="Katsura K."/>
            <person name="Hayashi T."/>
        </authorList>
    </citation>
    <scope>NUCLEOTIDE SEQUENCE</scope>
    <source>
        <strain evidence="1">NBRC 15686</strain>
    </source>
</reference>
<accession>A0ABQ4UPW2</accession>
<dbReference type="EMBL" id="BPRC01000099">
    <property type="protein sequence ID" value="GJE68481.1"/>
    <property type="molecule type" value="Genomic_DNA"/>
</dbReference>
<proteinExistence type="predicted"/>
<evidence type="ECO:0000313" key="2">
    <source>
        <dbReference type="Proteomes" id="UP001055039"/>
    </source>
</evidence>
<gene>
    <name evidence="1" type="ORF">LNAOJCKE_5725</name>
</gene>